<evidence type="ECO:0000313" key="2">
    <source>
        <dbReference type="EMBL" id="QAT65425.1"/>
    </source>
</evidence>
<dbReference type="InterPro" id="IPR031374">
    <property type="entry name" value="UPF0715"/>
</dbReference>
<keyword evidence="1" id="KW-1133">Transmembrane helix</keyword>
<evidence type="ECO:0000313" key="3">
    <source>
        <dbReference type="Proteomes" id="UP000288675"/>
    </source>
</evidence>
<keyword evidence="1" id="KW-0472">Membrane</keyword>
<dbReference type="KEGG" id="bgy:BGLY_2216"/>
<evidence type="ECO:0000256" key="1">
    <source>
        <dbReference type="SAM" id="Phobius"/>
    </source>
</evidence>
<dbReference type="Proteomes" id="UP000288675">
    <property type="component" value="Chromosome"/>
</dbReference>
<dbReference type="Pfam" id="PF17094">
    <property type="entry name" value="UPF0715"/>
    <property type="match status" value="1"/>
</dbReference>
<feature type="transmembrane region" description="Helical" evidence="1">
    <location>
        <begin position="33"/>
        <end position="55"/>
    </location>
</feature>
<dbReference type="RefSeq" id="WP_046132786.1">
    <property type="nucleotide sequence ID" value="NZ_CP035232.1"/>
</dbReference>
<accession>A0AAJ3YXX8</accession>
<name>A0AAJ3YXX8_9BACI</name>
<sequence>MRVRRYLYTLILSSLAATCVYMINLGYFHYIPLVAVTIILIICYAIFAIPVQVFLNRNPKKFNFKYLLIYSFASFLVWYIFAITNNADDVFSVFENAAIYFYSITFAAIFWFWDSVFLQIKSNKEKV</sequence>
<dbReference type="EMBL" id="CP035232">
    <property type="protein sequence ID" value="QAT65425.1"/>
    <property type="molecule type" value="Genomic_DNA"/>
</dbReference>
<dbReference type="GeneID" id="82853250"/>
<feature type="transmembrane region" description="Helical" evidence="1">
    <location>
        <begin position="7"/>
        <end position="27"/>
    </location>
</feature>
<feature type="transmembrane region" description="Helical" evidence="1">
    <location>
        <begin position="67"/>
        <end position="87"/>
    </location>
</feature>
<reference evidence="2 3" key="1">
    <citation type="submission" date="2019-01" db="EMBL/GenBank/DDBJ databases">
        <title>Genome sequence of Bacillus glycinifermentans SRCM103574.</title>
        <authorList>
            <person name="Kong H.-J."/>
            <person name="Jeong S.-Y."/>
            <person name="Jeong D.-Y."/>
        </authorList>
    </citation>
    <scope>NUCLEOTIDE SEQUENCE [LARGE SCALE GENOMIC DNA]</scope>
    <source>
        <strain evidence="2 3">SRCM103574</strain>
    </source>
</reference>
<organism evidence="2 3">
    <name type="scientific">Bacillus glycinifermentans</name>
    <dbReference type="NCBI Taxonomy" id="1664069"/>
    <lineage>
        <taxon>Bacteria</taxon>
        <taxon>Bacillati</taxon>
        <taxon>Bacillota</taxon>
        <taxon>Bacilli</taxon>
        <taxon>Bacillales</taxon>
        <taxon>Bacillaceae</taxon>
        <taxon>Bacillus</taxon>
    </lineage>
</organism>
<feature type="transmembrane region" description="Helical" evidence="1">
    <location>
        <begin position="99"/>
        <end position="118"/>
    </location>
</feature>
<protein>
    <submittedName>
        <fullName evidence="2">Uncharacterized protein</fullName>
    </submittedName>
</protein>
<proteinExistence type="predicted"/>
<gene>
    <name evidence="2" type="ORF">EQZ20_11250</name>
</gene>
<keyword evidence="1" id="KW-0812">Transmembrane</keyword>
<dbReference type="AlphaFoldDB" id="A0AAJ3YXX8"/>